<keyword evidence="7" id="KW-0732">Signal</keyword>
<proteinExistence type="predicted"/>
<dbReference type="GO" id="GO:0044718">
    <property type="term" value="P:siderophore transmembrane transport"/>
    <property type="evidence" value="ECO:0007669"/>
    <property type="project" value="TreeGrafter"/>
</dbReference>
<dbReference type="PANTHER" id="PTHR30069">
    <property type="entry name" value="TONB-DEPENDENT OUTER MEMBRANE RECEPTOR"/>
    <property type="match status" value="1"/>
</dbReference>
<evidence type="ECO:0000256" key="2">
    <source>
        <dbReference type="ARBA" id="ARBA00022448"/>
    </source>
</evidence>
<feature type="chain" id="PRO_5022754138" evidence="7">
    <location>
        <begin position="22"/>
        <end position="1102"/>
    </location>
</feature>
<evidence type="ECO:0000256" key="1">
    <source>
        <dbReference type="ARBA" id="ARBA00004571"/>
    </source>
</evidence>
<dbReference type="KEGG" id="agi:FSB73_18530"/>
<evidence type="ECO:0000259" key="8">
    <source>
        <dbReference type="Pfam" id="PF25183"/>
    </source>
</evidence>
<keyword evidence="9" id="KW-0675">Receptor</keyword>
<dbReference type="Pfam" id="PF13620">
    <property type="entry name" value="CarboxypepD_reg"/>
    <property type="match status" value="1"/>
</dbReference>
<keyword evidence="10" id="KW-1185">Reference proteome</keyword>
<dbReference type="SUPFAM" id="SSF56935">
    <property type="entry name" value="Porins"/>
    <property type="match status" value="1"/>
</dbReference>
<dbReference type="AlphaFoldDB" id="A0A5B8VR35"/>
<evidence type="ECO:0000313" key="10">
    <source>
        <dbReference type="Proteomes" id="UP000321291"/>
    </source>
</evidence>
<dbReference type="SUPFAM" id="SSF49464">
    <property type="entry name" value="Carboxypeptidase regulatory domain-like"/>
    <property type="match status" value="1"/>
</dbReference>
<evidence type="ECO:0000313" key="9">
    <source>
        <dbReference type="EMBL" id="QEC73362.1"/>
    </source>
</evidence>
<dbReference type="RefSeq" id="WP_146785585.1">
    <property type="nucleotide sequence ID" value="NZ_CP042434.1"/>
</dbReference>
<evidence type="ECO:0000256" key="4">
    <source>
        <dbReference type="ARBA" id="ARBA00022692"/>
    </source>
</evidence>
<accession>A0A5B8VR35</accession>
<evidence type="ECO:0000256" key="5">
    <source>
        <dbReference type="ARBA" id="ARBA00023136"/>
    </source>
</evidence>
<feature type="domain" description="TonB-dependent transporter Oar-like beta-barrel" evidence="8">
    <location>
        <begin position="233"/>
        <end position="1035"/>
    </location>
</feature>
<reference evidence="9 10" key="1">
    <citation type="journal article" date="2017" name="Int. J. Syst. Evol. Microbiol.">
        <title>Arachidicoccus ginsenosidivorans sp. nov., with ginsenoside-converting activity isolated from ginseng cultivating soil.</title>
        <authorList>
            <person name="Siddiqi M.Z."/>
            <person name="Aslam Z."/>
            <person name="Im W.T."/>
        </authorList>
    </citation>
    <scope>NUCLEOTIDE SEQUENCE [LARGE SCALE GENOMIC DNA]</scope>
    <source>
        <strain evidence="9 10">Gsoil 809</strain>
    </source>
</reference>
<dbReference type="InterPro" id="IPR036942">
    <property type="entry name" value="Beta-barrel_TonB_sf"/>
</dbReference>
<dbReference type="GO" id="GO:0009279">
    <property type="term" value="C:cell outer membrane"/>
    <property type="evidence" value="ECO:0007669"/>
    <property type="project" value="UniProtKB-SubCell"/>
</dbReference>
<dbReference type="OrthoDB" id="9768147at2"/>
<keyword evidence="3" id="KW-1134">Transmembrane beta strand</keyword>
<keyword evidence="5" id="KW-0472">Membrane</keyword>
<dbReference type="Proteomes" id="UP000321291">
    <property type="component" value="Chromosome"/>
</dbReference>
<keyword evidence="2" id="KW-0813">Transport</keyword>
<dbReference type="Pfam" id="PF25183">
    <property type="entry name" value="OMP_b-brl_4"/>
    <property type="match status" value="1"/>
</dbReference>
<protein>
    <submittedName>
        <fullName evidence="9">TonB-dependent receptor</fullName>
    </submittedName>
</protein>
<keyword evidence="6" id="KW-0998">Cell outer membrane</keyword>
<dbReference type="InterPro" id="IPR057601">
    <property type="entry name" value="Oar-like_b-barrel"/>
</dbReference>
<dbReference type="GO" id="GO:0015344">
    <property type="term" value="F:siderophore uptake transmembrane transporter activity"/>
    <property type="evidence" value="ECO:0007669"/>
    <property type="project" value="TreeGrafter"/>
</dbReference>
<dbReference type="Gene3D" id="2.60.40.1120">
    <property type="entry name" value="Carboxypeptidase-like, regulatory domain"/>
    <property type="match status" value="1"/>
</dbReference>
<keyword evidence="4" id="KW-0812">Transmembrane</keyword>
<dbReference type="EMBL" id="CP042434">
    <property type="protein sequence ID" value="QEC73362.1"/>
    <property type="molecule type" value="Genomic_DNA"/>
</dbReference>
<name>A0A5B8VR35_9BACT</name>
<evidence type="ECO:0000256" key="6">
    <source>
        <dbReference type="ARBA" id="ARBA00023237"/>
    </source>
</evidence>
<gene>
    <name evidence="9" type="ORF">FSB73_18530</name>
</gene>
<dbReference type="Gene3D" id="2.40.170.20">
    <property type="entry name" value="TonB-dependent receptor, beta-barrel domain"/>
    <property type="match status" value="1"/>
</dbReference>
<evidence type="ECO:0000256" key="3">
    <source>
        <dbReference type="ARBA" id="ARBA00022452"/>
    </source>
</evidence>
<feature type="signal peptide" evidence="7">
    <location>
        <begin position="1"/>
        <end position="21"/>
    </location>
</feature>
<dbReference type="PANTHER" id="PTHR30069:SF46">
    <property type="entry name" value="OAR PROTEIN"/>
    <property type="match status" value="1"/>
</dbReference>
<comment type="subcellular location">
    <subcellularLocation>
        <location evidence="1">Cell outer membrane</location>
        <topology evidence="1">Multi-pass membrane protein</topology>
    </subcellularLocation>
</comment>
<dbReference type="InterPro" id="IPR039426">
    <property type="entry name" value="TonB-dep_rcpt-like"/>
</dbReference>
<sequence length="1102" mass="121683">MLLRKALQLLVIMLLPATMMAQVTTSSISGKIVTASGAPLEGATIKAVHTPSGTVYNTISRENGLFDLQGLRVGGPYVLNVTYVGMVPQKVEDITLRLGETYDLKIDMQDASTDNTDVTVHAQVRKGSSLKTGASTIITTKQLSELPSISRSITDFTRLTPQANGNGFAGRDGRYNNLQVDGANLNNNFGLSSDLTPGGGSPISLDALDEVSVNIAPYDVRQSGFTGAGINVVTKSGTNDFHGTAYGFYRNQDFYGYKVDGQKLAKTPNKNTTFGASLGGPIIKNKLFFFMNFEKEKSSIPGITYVATGSQNAGNKSTTTLEDLKKVHDFVQDKYGYDVGSYDNFPNFESQNTKFLAKIDWNINNANKLTAKYTSYSGYDVSPLNGSSVPQNGKIIVDGQPNGVSRMPNNRFSANSMAFSNSNYRTNHIVQTGSLELNSRINNKWSNQFLATYTHVSDIREPEGGKVFPFVDIFDGKGQNFISFGTDPFTNNNELLNNILNFTDNITLYAGNHTFTGGVTYERQKVGNMFMGGSQGHYVYNSLDDFLNEKQPAYYGYTYSLVEGQPSVFSAELIMSQLGVYLQDEYKINPDFKLTYGLRMDMPIYGQKPIDNPAIDALSFPDKDGNMTHYNTGAWPENAPLFSPRIGFNWDVMGDRSLIVRGGTGVFSGRIPFVFLTNMPSNSGVYQNAVFLNNKTDLDAAGITKFNPDINAYANSPAFPKEAQTTTPPQSFVLIDKHFKFPEVWRTNLGADKRFGNGWTATADLMFTKDINAVVMRNPNLKAPTERYSGQDNRLYYPSGADMYYYPTKEVGTPIVLENTHKGYSFSATAQITKRVGGFYGSLAYTFSKAKEVSPNPGSRATSAWQSIANVNGSNDQVLDNSQYAVPHRVVGNFSYTFNHGFSRRFPTTLSLFYQGSAQSMNSYVLNGSIVGDGNSELMYVYAKGSDINFKPYTNKAGTTYSAEQQAAAYDAFVASSKYLSKHKGEYVSRYGAATPWFNELDFKLTQTIFSIESPSGSTLHQLQLSVDIFNLPNLISSKWANWGYRRKITSTNPLQFKLDNTTKEVYYNLSEYDGDLIKNATDVNYSSTSTWSLQLGLRYTF</sequence>
<organism evidence="9 10">
    <name type="scientific">Arachidicoccus ginsenosidivorans</name>
    <dbReference type="NCBI Taxonomy" id="496057"/>
    <lineage>
        <taxon>Bacteria</taxon>
        <taxon>Pseudomonadati</taxon>
        <taxon>Bacteroidota</taxon>
        <taxon>Chitinophagia</taxon>
        <taxon>Chitinophagales</taxon>
        <taxon>Chitinophagaceae</taxon>
        <taxon>Arachidicoccus</taxon>
    </lineage>
</organism>
<evidence type="ECO:0000256" key="7">
    <source>
        <dbReference type="SAM" id="SignalP"/>
    </source>
</evidence>
<dbReference type="InterPro" id="IPR008969">
    <property type="entry name" value="CarboxyPept-like_regulatory"/>
</dbReference>